<dbReference type="GO" id="GO:0007166">
    <property type="term" value="P:cell surface receptor signaling pathway"/>
    <property type="evidence" value="ECO:0007669"/>
    <property type="project" value="InterPro"/>
</dbReference>
<feature type="domain" description="Protein kinase" evidence="4">
    <location>
        <begin position="423"/>
        <end position="679"/>
    </location>
</feature>
<dbReference type="AlphaFoldDB" id="A0A2N1N6E4"/>
<evidence type="ECO:0000256" key="3">
    <source>
        <dbReference type="PROSITE-ProRule" id="PRU10141"/>
    </source>
</evidence>
<dbReference type="PRINTS" id="PR00109">
    <property type="entry name" value="TYRKINASE"/>
</dbReference>
<evidence type="ECO:0000259" key="4">
    <source>
        <dbReference type="PROSITE" id="PS50011"/>
    </source>
</evidence>
<accession>A0A2N1N6E4</accession>
<dbReference type="Proteomes" id="UP000233469">
    <property type="component" value="Unassembled WGS sequence"/>
</dbReference>
<dbReference type="PANTHER" id="PTHR44329">
    <property type="entry name" value="SERINE/THREONINE-PROTEIN KINASE TNNI3K-RELATED"/>
    <property type="match status" value="1"/>
</dbReference>
<organism evidence="5 6">
    <name type="scientific">Rhizophagus irregularis</name>
    <dbReference type="NCBI Taxonomy" id="588596"/>
    <lineage>
        <taxon>Eukaryota</taxon>
        <taxon>Fungi</taxon>
        <taxon>Fungi incertae sedis</taxon>
        <taxon>Mucoromycota</taxon>
        <taxon>Glomeromycotina</taxon>
        <taxon>Glomeromycetes</taxon>
        <taxon>Glomerales</taxon>
        <taxon>Glomeraceae</taxon>
        <taxon>Rhizophagus</taxon>
    </lineage>
</organism>
<reference evidence="5 6" key="2">
    <citation type="submission" date="2017-10" db="EMBL/GenBank/DDBJ databases">
        <title>Extensive intraspecific genome diversity in a model arbuscular mycorrhizal fungus.</title>
        <authorList>
            <person name="Chen E.C.H."/>
            <person name="Morin E."/>
            <person name="Baudet D."/>
            <person name="Noel J."/>
            <person name="Ndikumana S."/>
            <person name="Charron P."/>
            <person name="St-Onge C."/>
            <person name="Giorgi J."/>
            <person name="Grigoriev I.V."/>
            <person name="Roux C."/>
            <person name="Martin F.M."/>
            <person name="Corradi N."/>
        </authorList>
    </citation>
    <scope>NUCLEOTIDE SEQUENCE [LARGE SCALE GENOMIC DNA]</scope>
    <source>
        <strain evidence="5 6">C2</strain>
    </source>
</reference>
<dbReference type="InterPro" id="IPR036537">
    <property type="entry name" value="Adaptor_Cbl_N_dom_sf"/>
</dbReference>
<evidence type="ECO:0000313" key="5">
    <source>
        <dbReference type="EMBL" id="PKK69410.1"/>
    </source>
</evidence>
<keyword evidence="5" id="KW-0418">Kinase</keyword>
<dbReference type="VEuPathDB" id="FungiDB:FUN_006803"/>
<evidence type="ECO:0000256" key="2">
    <source>
        <dbReference type="ARBA" id="ARBA00022840"/>
    </source>
</evidence>
<dbReference type="InterPro" id="IPR011009">
    <property type="entry name" value="Kinase-like_dom_sf"/>
</dbReference>
<dbReference type="EMBL" id="LLXL01000729">
    <property type="protein sequence ID" value="PKK69410.1"/>
    <property type="molecule type" value="Genomic_DNA"/>
</dbReference>
<keyword evidence="1 3" id="KW-0547">Nucleotide-binding</keyword>
<dbReference type="Gene3D" id="1.10.510.10">
    <property type="entry name" value="Transferase(Phosphotransferase) domain 1"/>
    <property type="match status" value="1"/>
</dbReference>
<dbReference type="Pfam" id="PF07714">
    <property type="entry name" value="PK_Tyr_Ser-Thr"/>
    <property type="match status" value="1"/>
</dbReference>
<protein>
    <submittedName>
        <fullName evidence="5">Kinase-like protein</fullName>
    </submittedName>
</protein>
<dbReference type="GO" id="GO:0005524">
    <property type="term" value="F:ATP binding"/>
    <property type="evidence" value="ECO:0007669"/>
    <property type="project" value="UniProtKB-UniRule"/>
</dbReference>
<reference evidence="5 6" key="1">
    <citation type="submission" date="2016-04" db="EMBL/GenBank/DDBJ databases">
        <title>Genome analyses suggest a sexual origin of heterokaryosis in a supposedly ancient asexual fungus.</title>
        <authorList>
            <person name="Ropars J."/>
            <person name="Sedzielewska K."/>
            <person name="Noel J."/>
            <person name="Charron P."/>
            <person name="Farinelli L."/>
            <person name="Marton T."/>
            <person name="Kruger M."/>
            <person name="Pelin A."/>
            <person name="Brachmann A."/>
            <person name="Corradi N."/>
        </authorList>
    </citation>
    <scope>NUCLEOTIDE SEQUENCE [LARGE SCALE GENOMIC DNA]</scope>
    <source>
        <strain evidence="5 6">C2</strain>
    </source>
</reference>
<dbReference type="PROSITE" id="PS00107">
    <property type="entry name" value="PROTEIN_KINASE_ATP"/>
    <property type="match status" value="1"/>
</dbReference>
<keyword evidence="2 3" id="KW-0067">ATP-binding</keyword>
<dbReference type="InterPro" id="IPR000719">
    <property type="entry name" value="Prot_kinase_dom"/>
</dbReference>
<dbReference type="PROSITE" id="PS50011">
    <property type="entry name" value="PROTEIN_KINASE_DOM"/>
    <property type="match status" value="1"/>
</dbReference>
<dbReference type="Gene3D" id="1.20.930.20">
    <property type="entry name" value="Adaptor protein Cbl, N-terminal domain"/>
    <property type="match status" value="2"/>
</dbReference>
<dbReference type="InterPro" id="IPR017441">
    <property type="entry name" value="Protein_kinase_ATP_BS"/>
</dbReference>
<dbReference type="InterPro" id="IPR059179">
    <property type="entry name" value="MLKL-like_MCAfunc"/>
</dbReference>
<evidence type="ECO:0000313" key="6">
    <source>
        <dbReference type="Proteomes" id="UP000233469"/>
    </source>
</evidence>
<sequence length="715" mass="83924">MSENSVNFSQELIESKSKILSLVEEVTKKYDEMVEKCLTVERNKEVHELLSKIEKTGMALSNLRIHKENNTNYFSEKNYNNLCKLVAGIDKIRVEISQLKSYKVEIYRNLNDEFDTTVQLLDLNLEVPFSNFLPRIKDVNFLPLVKEVTKIYNEIIEIYQTAQYNKKTCFSMMKKVEIVDISLRNLRENRKINSVYFSKRNYTYLCSLVNVIDKMRNFVAKISYYEVKNIDENSKYLNDEFDSIVQFLKFSLIISSVSIICTGIETASKVEVLFANFLPLIKQMNNLCDEIDEVYKTTQFNGKPYETMLNRVKLAKVAVNNLKIRNLEFFSEKNYKNFNILVSIIDEIHQYFAKISQMKDYSNYEDIDKGFKLDSEFKTALQLLQPFLIINFDDKIIQAGVEEEWIKKKIEEEDIHYFEYSEFNDFKKIGKGGFGTVNRAVTNDGILVALKMVNLREENDIKTFVNELKLIRMVHFHPNVNRFLGLTKDSNDYIMVLEYANEGNLRDYLNKKFKKLQWENKIQMALDITCGLKYLHFKDIIHRDLHSKNILVNNGRLLITDFGLSKQITEVTSNSMGNRAGIIEYTEPKCLKDMNYKKDKRSDIYSLGVLLWEITSGRRPFNVVENRNILIFHIIESRREDPIVGTPLEYQQLYQKCWDGDPEKRPDINQVYNEILSLLNSLNKQSDQSEPDRSDQLDLYNSLELIDSLTLYKNL</sequence>
<dbReference type="SUPFAM" id="SSF56112">
    <property type="entry name" value="Protein kinase-like (PK-like)"/>
    <property type="match status" value="1"/>
</dbReference>
<dbReference type="PANTHER" id="PTHR44329:SF298">
    <property type="entry name" value="MIXED LINEAGE KINASE DOMAIN-LIKE PROTEIN"/>
    <property type="match status" value="1"/>
</dbReference>
<gene>
    <name evidence="5" type="ORF">RhiirC2_850740</name>
</gene>
<name>A0A2N1N6E4_9GLOM</name>
<proteinExistence type="predicted"/>
<dbReference type="CDD" id="cd21037">
    <property type="entry name" value="MLKL_NTD"/>
    <property type="match status" value="1"/>
</dbReference>
<comment type="caution">
    <text evidence="5">The sequence shown here is derived from an EMBL/GenBank/DDBJ whole genome shotgun (WGS) entry which is preliminary data.</text>
</comment>
<dbReference type="VEuPathDB" id="FungiDB:RhiirFUN_010718"/>
<dbReference type="VEuPathDB" id="FungiDB:RhiirA1_448000"/>
<dbReference type="InterPro" id="IPR051681">
    <property type="entry name" value="Ser/Thr_Kinases-Pseudokinases"/>
</dbReference>
<feature type="binding site" evidence="3">
    <location>
        <position position="451"/>
    </location>
    <ligand>
        <name>ATP</name>
        <dbReference type="ChEBI" id="CHEBI:30616"/>
    </ligand>
</feature>
<dbReference type="GO" id="GO:0004672">
    <property type="term" value="F:protein kinase activity"/>
    <property type="evidence" value="ECO:0007669"/>
    <property type="project" value="InterPro"/>
</dbReference>
<evidence type="ECO:0000256" key="1">
    <source>
        <dbReference type="ARBA" id="ARBA00022741"/>
    </source>
</evidence>
<dbReference type="GO" id="GO:0097527">
    <property type="term" value="P:necroptotic signaling pathway"/>
    <property type="evidence" value="ECO:0007669"/>
    <property type="project" value="TreeGrafter"/>
</dbReference>
<keyword evidence="5" id="KW-0808">Transferase</keyword>
<dbReference type="InterPro" id="IPR001245">
    <property type="entry name" value="Ser-Thr/Tyr_kinase_cat_dom"/>
</dbReference>